<dbReference type="RefSeq" id="WP_290194650.1">
    <property type="nucleotide sequence ID" value="NZ_CP047654.1"/>
</dbReference>
<dbReference type="PANTHER" id="PTHR42716">
    <property type="entry name" value="L-ASPARTATE OXIDASE"/>
    <property type="match status" value="1"/>
</dbReference>
<dbReference type="InterPro" id="IPR015939">
    <property type="entry name" value="Fum_Rdtase/Succ_DH_flav-like_C"/>
</dbReference>
<evidence type="ECO:0000256" key="12">
    <source>
        <dbReference type="ARBA" id="ARBA00048305"/>
    </source>
</evidence>
<comment type="pathway">
    <text evidence="2">Cofactor biosynthesis; NAD(+) biosynthesis; iminoaspartate from L-aspartate (oxidase route): step 1/1.</text>
</comment>
<feature type="domain" description="Fumarate reductase/succinate dehydrogenase flavoprotein-like C-terminal" evidence="14">
    <location>
        <begin position="426"/>
        <end position="493"/>
    </location>
</feature>
<keyword evidence="9 15" id="KW-0560">Oxidoreductase</keyword>
<reference evidence="15" key="1">
    <citation type="submission" date="2023-07" db="EMBL/GenBank/DDBJ databases">
        <title>Sequencing the genomes of 1000 actinobacteria strains.</title>
        <authorList>
            <person name="Klenk H.-P."/>
        </authorList>
    </citation>
    <scope>NUCLEOTIDE SEQUENCE</scope>
    <source>
        <strain evidence="15">DSM 107476</strain>
    </source>
</reference>
<name>A0ABU1ZZ56_9CORY</name>
<sequence>MSRTRTELVTPPARFTERTGVLIVGSGAAGLSTALALADAAPARQVTVLSRTDPSDGATDWAQGGLAAVTDPRDCLESHAADTLTAGGGHGDPHRIWTLVEESPAAIARLVAYGADFDGDLHLEGGHSHRRIVHAADHSGHTVQQALLGAAARAGVEVHSGTRAVDLLTDADGAVCGARVLRQGRIGVILADEVVLAAGGIGAMWSLTSNPPVATADGLAMALRAGAEVRDVEFVQFHPTVLAVPRTGGKDVLVSEAVRGEGAVLIGDDGARLLAGRHPLADLAPRDVVAAEISAHLRRTGAEHAYLDARGVAGFGERFPTINAMLLERGIDAALEPIPVRPGAHYHCGGVAADLDGRTSVPGLSAVGEVAGTGVQGANRLASNSLTEALVAGHRCGLRLAGQRTVRGEALARTPASLVGGGAIIRATMDRHVGVVRTAAGLAEAVAALDALPAATEFTGDSLDATNMAVAGRAIALAARARDNSLGCHRRTDDARPDLPIYNHIGV</sequence>
<dbReference type="Proteomes" id="UP001180840">
    <property type="component" value="Unassembled WGS sequence"/>
</dbReference>
<comment type="cofactor">
    <cofactor evidence="1">
        <name>FAD</name>
        <dbReference type="ChEBI" id="CHEBI:57692"/>
    </cofactor>
</comment>
<dbReference type="InterPro" id="IPR003953">
    <property type="entry name" value="FAD-dep_OxRdtase_2_FAD-bd"/>
</dbReference>
<comment type="catalytic activity">
    <reaction evidence="12">
        <text>L-aspartate + O2 = iminosuccinate + H2O2</text>
        <dbReference type="Rhea" id="RHEA:25876"/>
        <dbReference type="ChEBI" id="CHEBI:15379"/>
        <dbReference type="ChEBI" id="CHEBI:16240"/>
        <dbReference type="ChEBI" id="CHEBI:29991"/>
        <dbReference type="ChEBI" id="CHEBI:77875"/>
        <dbReference type="EC" id="1.4.3.16"/>
    </reaction>
    <physiologicalReaction direction="left-to-right" evidence="12">
        <dbReference type="Rhea" id="RHEA:25877"/>
    </physiologicalReaction>
</comment>
<evidence type="ECO:0000259" key="14">
    <source>
        <dbReference type="Pfam" id="PF02910"/>
    </source>
</evidence>
<evidence type="ECO:0000256" key="5">
    <source>
        <dbReference type="ARBA" id="ARBA00021901"/>
    </source>
</evidence>
<dbReference type="InterPro" id="IPR036188">
    <property type="entry name" value="FAD/NAD-bd_sf"/>
</dbReference>
<organism evidence="15 16">
    <name type="scientific">Corynebacterium guangdongense</name>
    <dbReference type="NCBI Taxonomy" id="1783348"/>
    <lineage>
        <taxon>Bacteria</taxon>
        <taxon>Bacillati</taxon>
        <taxon>Actinomycetota</taxon>
        <taxon>Actinomycetes</taxon>
        <taxon>Mycobacteriales</taxon>
        <taxon>Corynebacteriaceae</taxon>
        <taxon>Corynebacterium</taxon>
    </lineage>
</organism>
<dbReference type="InterPro" id="IPR037099">
    <property type="entry name" value="Fum_R/Succ_DH_flav-like_C_sf"/>
</dbReference>
<dbReference type="Pfam" id="PF02910">
    <property type="entry name" value="Succ_DH_flav_C"/>
    <property type="match status" value="1"/>
</dbReference>
<dbReference type="EMBL" id="JAVDXZ010000001">
    <property type="protein sequence ID" value="MDR7329668.1"/>
    <property type="molecule type" value="Genomic_DNA"/>
</dbReference>
<keyword evidence="8" id="KW-0274">FAD</keyword>
<protein>
    <recommendedName>
        <fullName evidence="5">L-aspartate oxidase</fullName>
        <ecNumber evidence="4">1.4.3.16</ecNumber>
    </recommendedName>
    <alternativeName>
        <fullName evidence="11">Quinolinate synthase B</fullName>
    </alternativeName>
</protein>
<dbReference type="Pfam" id="PF00890">
    <property type="entry name" value="FAD_binding_2"/>
    <property type="match status" value="1"/>
</dbReference>
<evidence type="ECO:0000256" key="11">
    <source>
        <dbReference type="ARBA" id="ARBA00030386"/>
    </source>
</evidence>
<proteinExistence type="inferred from homology"/>
<accession>A0ABU1ZZ56</accession>
<evidence type="ECO:0000256" key="4">
    <source>
        <dbReference type="ARBA" id="ARBA00012173"/>
    </source>
</evidence>
<evidence type="ECO:0000256" key="7">
    <source>
        <dbReference type="ARBA" id="ARBA00022642"/>
    </source>
</evidence>
<evidence type="ECO:0000256" key="3">
    <source>
        <dbReference type="ARBA" id="ARBA00008562"/>
    </source>
</evidence>
<comment type="caution">
    <text evidence="15">The sequence shown here is derived from an EMBL/GenBank/DDBJ whole genome shotgun (WGS) entry which is preliminary data.</text>
</comment>
<gene>
    <name evidence="15" type="ORF">J2S39_001344</name>
</gene>
<dbReference type="SUPFAM" id="SSF46977">
    <property type="entry name" value="Succinate dehydrogenase/fumarate reductase flavoprotein C-terminal domain"/>
    <property type="match status" value="1"/>
</dbReference>
<dbReference type="GO" id="GO:0008734">
    <property type="term" value="F:L-aspartate oxidase activity"/>
    <property type="evidence" value="ECO:0007669"/>
    <property type="project" value="UniProtKB-EC"/>
</dbReference>
<dbReference type="PANTHER" id="PTHR42716:SF2">
    <property type="entry name" value="L-ASPARTATE OXIDASE, CHLOROPLASTIC"/>
    <property type="match status" value="1"/>
</dbReference>
<dbReference type="InterPro" id="IPR027477">
    <property type="entry name" value="Succ_DH/fumarate_Rdtase_cat_sf"/>
</dbReference>
<dbReference type="SUPFAM" id="SSF51905">
    <property type="entry name" value="FAD/NAD(P)-binding domain"/>
    <property type="match status" value="1"/>
</dbReference>
<dbReference type="Gene3D" id="3.90.700.10">
    <property type="entry name" value="Succinate dehydrogenase/fumarate reductase flavoprotein, catalytic domain"/>
    <property type="match status" value="1"/>
</dbReference>
<evidence type="ECO:0000256" key="10">
    <source>
        <dbReference type="ARBA" id="ARBA00029426"/>
    </source>
</evidence>
<dbReference type="Gene3D" id="3.50.50.60">
    <property type="entry name" value="FAD/NAD(P)-binding domain"/>
    <property type="match status" value="1"/>
</dbReference>
<evidence type="ECO:0000256" key="1">
    <source>
        <dbReference type="ARBA" id="ARBA00001974"/>
    </source>
</evidence>
<feature type="domain" description="FAD-dependent oxidoreductase 2 FAD-binding" evidence="13">
    <location>
        <begin position="21"/>
        <end position="386"/>
    </location>
</feature>
<dbReference type="InterPro" id="IPR005288">
    <property type="entry name" value="NadB"/>
</dbReference>
<comment type="similarity">
    <text evidence="3">Belongs to the FAD-dependent oxidoreductase 2 family. NadB subfamily.</text>
</comment>
<keyword evidence="16" id="KW-1185">Reference proteome</keyword>
<dbReference type="SUPFAM" id="SSF56425">
    <property type="entry name" value="Succinate dehydrogenase/fumarate reductase flavoprotein, catalytic domain"/>
    <property type="match status" value="1"/>
</dbReference>
<evidence type="ECO:0000256" key="6">
    <source>
        <dbReference type="ARBA" id="ARBA00022630"/>
    </source>
</evidence>
<dbReference type="EC" id="1.4.3.16" evidence="4"/>
<evidence type="ECO:0000313" key="16">
    <source>
        <dbReference type="Proteomes" id="UP001180840"/>
    </source>
</evidence>
<dbReference type="Gene3D" id="1.20.58.100">
    <property type="entry name" value="Fumarate reductase/succinate dehydrogenase flavoprotein-like, C-terminal domain"/>
    <property type="match status" value="1"/>
</dbReference>
<evidence type="ECO:0000256" key="9">
    <source>
        <dbReference type="ARBA" id="ARBA00023002"/>
    </source>
</evidence>
<keyword evidence="6" id="KW-0285">Flavoprotein</keyword>
<evidence type="ECO:0000313" key="15">
    <source>
        <dbReference type="EMBL" id="MDR7329668.1"/>
    </source>
</evidence>
<evidence type="ECO:0000256" key="2">
    <source>
        <dbReference type="ARBA" id="ARBA00004950"/>
    </source>
</evidence>
<keyword evidence="7" id="KW-0662">Pyridine nucleotide biosynthesis</keyword>
<dbReference type="PRINTS" id="PR00368">
    <property type="entry name" value="FADPNR"/>
</dbReference>
<comment type="function">
    <text evidence="10">Catalyzes the oxidation of L-aspartate to iminoaspartate, the first step in the de novo biosynthesis of NAD(+).</text>
</comment>
<evidence type="ECO:0000259" key="13">
    <source>
        <dbReference type="Pfam" id="PF00890"/>
    </source>
</evidence>
<evidence type="ECO:0000256" key="8">
    <source>
        <dbReference type="ARBA" id="ARBA00022827"/>
    </source>
</evidence>